<name>A0A238WRD5_9RHOB</name>
<sequence>MNGTLRACRLMRIIAVSSRTIGFYARGAGNFARALWTPCRLCDLVPYVL</sequence>
<protein>
    <submittedName>
        <fullName evidence="1">Uncharacterized protein</fullName>
    </submittedName>
</protein>
<accession>A0A238WRD5</accession>
<evidence type="ECO:0000313" key="2">
    <source>
        <dbReference type="Proteomes" id="UP000198417"/>
    </source>
</evidence>
<gene>
    <name evidence="1" type="ORF">SAMN06265370_10710</name>
</gene>
<keyword evidence="2" id="KW-1185">Reference proteome</keyword>
<reference evidence="1 2" key="1">
    <citation type="submission" date="2017-06" db="EMBL/GenBank/DDBJ databases">
        <authorList>
            <person name="Kim H.J."/>
            <person name="Triplett B.A."/>
        </authorList>
    </citation>
    <scope>NUCLEOTIDE SEQUENCE [LARGE SCALE GENOMIC DNA]</scope>
    <source>
        <strain evidence="1 2">DSM 29052</strain>
    </source>
</reference>
<dbReference type="AlphaFoldDB" id="A0A238WRD5"/>
<organism evidence="1 2">
    <name type="scientific">Puniceibacterium sediminis</name>
    <dbReference type="NCBI Taxonomy" id="1608407"/>
    <lineage>
        <taxon>Bacteria</taxon>
        <taxon>Pseudomonadati</taxon>
        <taxon>Pseudomonadota</taxon>
        <taxon>Alphaproteobacteria</taxon>
        <taxon>Rhodobacterales</taxon>
        <taxon>Paracoccaceae</taxon>
        <taxon>Puniceibacterium</taxon>
    </lineage>
</organism>
<evidence type="ECO:0000313" key="1">
    <source>
        <dbReference type="EMBL" id="SNR48968.1"/>
    </source>
</evidence>
<dbReference type="EMBL" id="FZNN01000007">
    <property type="protein sequence ID" value="SNR48968.1"/>
    <property type="molecule type" value="Genomic_DNA"/>
</dbReference>
<dbReference type="Proteomes" id="UP000198417">
    <property type="component" value="Unassembled WGS sequence"/>
</dbReference>
<proteinExistence type="predicted"/>